<evidence type="ECO:0000313" key="2">
    <source>
        <dbReference type="EMBL" id="SMB97412.1"/>
    </source>
</evidence>
<dbReference type="Proteomes" id="UP000192569">
    <property type="component" value="Chromosome I"/>
</dbReference>
<feature type="domain" description="DUF6259" evidence="1">
    <location>
        <begin position="253"/>
        <end position="515"/>
    </location>
</feature>
<accession>A0A1W1VVL0</accession>
<dbReference type="Pfam" id="PF19773">
    <property type="entry name" value="DUF6259"/>
    <property type="match status" value="1"/>
</dbReference>
<name>A0A1W1VVL0_9FIRM</name>
<protein>
    <recommendedName>
        <fullName evidence="1">DUF6259 domain-containing protein</fullName>
    </recommendedName>
</protein>
<dbReference type="STRING" id="698762.SAMN00808754_1846"/>
<dbReference type="AlphaFoldDB" id="A0A1W1VVL0"/>
<evidence type="ECO:0000313" key="3">
    <source>
        <dbReference type="Proteomes" id="UP000192569"/>
    </source>
</evidence>
<dbReference type="SUPFAM" id="SSF51445">
    <property type="entry name" value="(Trans)glycosidases"/>
    <property type="match status" value="1"/>
</dbReference>
<dbReference type="RefSeq" id="WP_084665440.1">
    <property type="nucleotide sequence ID" value="NZ_LT838272.1"/>
</dbReference>
<dbReference type="InterPro" id="IPR046226">
    <property type="entry name" value="DUF6259"/>
</dbReference>
<keyword evidence="3" id="KW-1185">Reference proteome</keyword>
<organism evidence="2 3">
    <name type="scientific">Thermanaeromonas toyohensis ToBE</name>
    <dbReference type="NCBI Taxonomy" id="698762"/>
    <lineage>
        <taxon>Bacteria</taxon>
        <taxon>Bacillati</taxon>
        <taxon>Bacillota</taxon>
        <taxon>Clostridia</taxon>
        <taxon>Neomoorellales</taxon>
        <taxon>Neomoorellaceae</taxon>
        <taxon>Thermanaeromonas</taxon>
    </lineage>
</organism>
<dbReference type="InterPro" id="IPR013785">
    <property type="entry name" value="Aldolase_TIM"/>
</dbReference>
<evidence type="ECO:0000259" key="1">
    <source>
        <dbReference type="Pfam" id="PF19773"/>
    </source>
</evidence>
<dbReference type="Gene3D" id="3.20.20.70">
    <property type="entry name" value="Aldolase class I"/>
    <property type="match status" value="1"/>
</dbReference>
<dbReference type="InterPro" id="IPR017853">
    <property type="entry name" value="GH"/>
</dbReference>
<dbReference type="OrthoDB" id="5077666at2"/>
<reference evidence="2 3" key="1">
    <citation type="submission" date="2017-04" db="EMBL/GenBank/DDBJ databases">
        <authorList>
            <person name="Afonso C.L."/>
            <person name="Miller P.J."/>
            <person name="Scott M.A."/>
            <person name="Spackman E."/>
            <person name="Goraichik I."/>
            <person name="Dimitrov K.M."/>
            <person name="Suarez D.L."/>
            <person name="Swayne D.E."/>
        </authorList>
    </citation>
    <scope>NUCLEOTIDE SEQUENCE [LARGE SCALE GENOMIC DNA]</scope>
    <source>
        <strain evidence="2 3">ToBE</strain>
    </source>
</reference>
<gene>
    <name evidence="2" type="ORF">SAMN00808754_1846</name>
</gene>
<dbReference type="EMBL" id="LT838272">
    <property type="protein sequence ID" value="SMB97412.1"/>
    <property type="molecule type" value="Genomic_DNA"/>
</dbReference>
<proteinExistence type="predicted"/>
<sequence length="700" mass="80347">MAFTLSNPNLVIKIEPQDLEVKSLVYLKTGEELIKDPYTGLPLLHLFQVNPEEEGIVPRKIALKETRIYSGLEGGGRFYISWEALDSNYSSLNLIGNIEGAIDVIRPRLLWQLTIRNNTSQKIWLQVLFPQISGLGLGMPKEEFLALPHHAGDLTRNPIQEYTSLRYQSFGRAATKKEGNIYVREINYCGLASMNWMDYHRRDLGIYFGCHDPNFGLTGLRSYSCMVNYPSMGLGFRRFPVLNEEEEWVSPPFILEIHEGDWHSGARIYREWATQFINPPCNPKDLAEQYALHPRYDFFREGKVLHSFSDIPALYERGKEWGIKHFFIAGWNHGGFDAQYPDYHPAMELGSPLELERGCRYINADGGMVTFYINARLFDTGLPSYKEKGYNWAIKRPGGDVYIEQYDTPSLFAVMCPASEGWQGWLKDLAIWMVKAYGARGIYFDQLGSAEPFPCYHSLSISDHHPHHPEDYNRGYLKLLKETLEAIRKENPKAFLMIENCGDIYGQYVWGSLTWNGVLYDEHYSIYRYTFPEHSLVMMVHPKRLSEVEGDEKLRRDLFYQHIEQALLLGAVFWIAPDRRFGPGDEQMLLHANQMLKLRASIAREIARCHYVDQDGILSKGEIAVSHWIGKDDPRFHLICIGNHKGKGGEVEIEAFQVDSLWARGLGGELIQVPWKYTDRGIKLLIPPEFPALVIGIEGS</sequence>